<dbReference type="CDD" id="cd15542">
    <property type="entry name" value="PHD_UBR7"/>
    <property type="match status" value="1"/>
</dbReference>
<dbReference type="SUPFAM" id="SSF57903">
    <property type="entry name" value="FYVE/PHD zinc finger"/>
    <property type="match status" value="1"/>
</dbReference>
<dbReference type="GO" id="GO:0005737">
    <property type="term" value="C:cytoplasm"/>
    <property type="evidence" value="ECO:0007669"/>
    <property type="project" value="TreeGrafter"/>
</dbReference>
<evidence type="ECO:0000313" key="3">
    <source>
        <dbReference type="EMBL" id="KAK9121917.1"/>
    </source>
</evidence>
<accession>A0AAP0IU91</accession>
<dbReference type="EMBL" id="JBBNAF010000008">
    <property type="protein sequence ID" value="KAK9121917.1"/>
    <property type="molecule type" value="Genomic_DNA"/>
</dbReference>
<reference evidence="3 4" key="1">
    <citation type="submission" date="2024-01" db="EMBL/GenBank/DDBJ databases">
        <title>Genome assemblies of Stephania.</title>
        <authorList>
            <person name="Yang L."/>
        </authorList>
    </citation>
    <scope>NUCLEOTIDE SEQUENCE [LARGE SCALE GENOMIC DNA]</scope>
    <source>
        <strain evidence="3">YNDBR</strain>
        <tissue evidence="3">Leaf</tissue>
    </source>
</reference>
<protein>
    <recommendedName>
        <fullName evidence="5">PHD-type domain-containing protein</fullName>
    </recommendedName>
</protein>
<evidence type="ECO:0008006" key="5">
    <source>
        <dbReference type="Google" id="ProtNLM"/>
    </source>
</evidence>
<dbReference type="InterPro" id="IPR011011">
    <property type="entry name" value="Znf_FYVE_PHD"/>
</dbReference>
<dbReference type="GO" id="GO:0061630">
    <property type="term" value="F:ubiquitin protein ligase activity"/>
    <property type="evidence" value="ECO:0007669"/>
    <property type="project" value="InterPro"/>
</dbReference>
<dbReference type="Proteomes" id="UP001420932">
    <property type="component" value="Unassembled WGS sequence"/>
</dbReference>
<dbReference type="FunFam" id="3.30.40.10:FF:000439">
    <property type="entry name" value="Putative E3 ubiquitin-protein ligase UBR7"/>
    <property type="match status" value="1"/>
</dbReference>
<organism evidence="3 4">
    <name type="scientific">Stephania yunnanensis</name>
    <dbReference type="NCBI Taxonomy" id="152371"/>
    <lineage>
        <taxon>Eukaryota</taxon>
        <taxon>Viridiplantae</taxon>
        <taxon>Streptophyta</taxon>
        <taxon>Embryophyta</taxon>
        <taxon>Tracheophyta</taxon>
        <taxon>Spermatophyta</taxon>
        <taxon>Magnoliopsida</taxon>
        <taxon>Ranunculales</taxon>
        <taxon>Menispermaceae</taxon>
        <taxon>Menispermoideae</taxon>
        <taxon>Cissampelideae</taxon>
        <taxon>Stephania</taxon>
    </lineage>
</organism>
<keyword evidence="2" id="KW-0862">Zinc</keyword>
<gene>
    <name evidence="3" type="ORF">Syun_019534</name>
</gene>
<name>A0AAP0IU91_9MAGN</name>
<dbReference type="PANTHER" id="PTHR13513:SF9">
    <property type="entry name" value="E3 UBIQUITIN-PROTEIN LIGASE UBR7-RELATED"/>
    <property type="match status" value="1"/>
</dbReference>
<dbReference type="PANTHER" id="PTHR13513">
    <property type="entry name" value="E3 UBIQUITIN-PROTEIN LIGASE UBR7"/>
    <property type="match status" value="1"/>
</dbReference>
<dbReference type="InterPro" id="IPR040204">
    <property type="entry name" value="UBR7"/>
</dbReference>
<keyword evidence="1" id="KW-0479">Metal-binding</keyword>
<dbReference type="GO" id="GO:0008270">
    <property type="term" value="F:zinc ion binding"/>
    <property type="evidence" value="ECO:0007669"/>
    <property type="project" value="UniProtKB-KW"/>
</dbReference>
<dbReference type="Gene3D" id="3.30.40.10">
    <property type="entry name" value="Zinc/RING finger domain, C3HC4 (zinc finger)"/>
    <property type="match status" value="1"/>
</dbReference>
<evidence type="ECO:0000256" key="2">
    <source>
        <dbReference type="ARBA" id="ARBA00022833"/>
    </source>
</evidence>
<dbReference type="InterPro" id="IPR013083">
    <property type="entry name" value="Znf_RING/FYVE/PHD"/>
</dbReference>
<dbReference type="AlphaFoldDB" id="A0AAP0IU91"/>
<comment type="caution">
    <text evidence="3">The sequence shown here is derived from an EMBL/GenBank/DDBJ whole genome shotgun (WGS) entry which is preliminary data.</text>
</comment>
<evidence type="ECO:0000256" key="1">
    <source>
        <dbReference type="ARBA" id="ARBA00022771"/>
    </source>
</evidence>
<keyword evidence="1" id="KW-0863">Zinc-finger</keyword>
<proteinExistence type="predicted"/>
<sequence length="451" mass="50039">MSNFLIIFSALTRARLYEQHRRNGRPFLEMNWAAETTHGREKHALKNLHICVLSSKVSRGFVCIGDGKVSAIRAINGNSIAKGEKGGVRSGCRKRGGFGEFYCKLLANKDPENIRNSYNQNFKGSYCTCVRPYPDQEAEEQVEMIQCCICEDWFHENHLGLESPDEIPRDEEGEPIYEDFICQSCANLCSFLTLYPPFILVTAKQCDASVNVNGYAKESMSASSVNSDVKGSMSAGTSSVNGDAKESMAADASSVCMFSKTTENGTSSFEPLKGAVEIAFDDTTTMSAENGKKVGQNSEDNMDLNGSLSIISPIPKCKLGVDLQGTQLDLVKKPFFLSKSWRDLLCTCESCGDFYAKKGVGFLIDREDSIIEYEKIAQQKRQEKLQQEVGEELNFLNKLGHVEKIEILSGIADMKNELQSFLESVDPSKPVTSADVRQVFENLAKKRQRLV</sequence>
<keyword evidence="4" id="KW-1185">Reference proteome</keyword>
<evidence type="ECO:0000313" key="4">
    <source>
        <dbReference type="Proteomes" id="UP001420932"/>
    </source>
</evidence>